<dbReference type="GO" id="GO:0042276">
    <property type="term" value="P:error-prone translesion synthesis"/>
    <property type="evidence" value="ECO:0007669"/>
    <property type="project" value="TreeGrafter"/>
</dbReference>
<dbReference type="InterPro" id="IPR036420">
    <property type="entry name" value="BRCT_dom_sf"/>
</dbReference>
<dbReference type="GO" id="GO:0003887">
    <property type="term" value="F:DNA-directed DNA polymerase activity"/>
    <property type="evidence" value="ECO:0007669"/>
    <property type="project" value="TreeGrafter"/>
</dbReference>
<dbReference type="Gene3D" id="3.40.50.10190">
    <property type="entry name" value="BRCT domain"/>
    <property type="match status" value="1"/>
</dbReference>
<dbReference type="PANTHER" id="PTHR45990:SF1">
    <property type="entry name" value="DNA REPAIR PROTEIN REV1"/>
    <property type="match status" value="1"/>
</dbReference>
<feature type="region of interest" description="Disordered" evidence="1">
    <location>
        <begin position="1"/>
        <end position="29"/>
    </location>
</feature>
<dbReference type="SUPFAM" id="SSF52113">
    <property type="entry name" value="BRCT domain"/>
    <property type="match status" value="1"/>
</dbReference>
<protein>
    <submittedName>
        <fullName evidence="3">BRCT domain</fullName>
    </submittedName>
</protein>
<dbReference type="AlphaFoldDB" id="A0A0N7L3M4"/>
<evidence type="ECO:0000256" key="1">
    <source>
        <dbReference type="SAM" id="MobiDB-lite"/>
    </source>
</evidence>
<dbReference type="GeneID" id="36397247"/>
<evidence type="ECO:0000313" key="3">
    <source>
        <dbReference type="EMBL" id="CEG36283.1"/>
    </source>
</evidence>
<feature type="domain" description="BRCT" evidence="2">
    <location>
        <begin position="65"/>
        <end position="154"/>
    </location>
</feature>
<dbReference type="PANTHER" id="PTHR45990">
    <property type="entry name" value="DNA REPAIR PROTEIN REV1"/>
    <property type="match status" value="1"/>
</dbReference>
<dbReference type="GO" id="GO:0070987">
    <property type="term" value="P:error-free translesion synthesis"/>
    <property type="evidence" value="ECO:0007669"/>
    <property type="project" value="TreeGrafter"/>
</dbReference>
<dbReference type="GO" id="GO:0017125">
    <property type="term" value="F:deoxycytidyl transferase activity"/>
    <property type="evidence" value="ECO:0007669"/>
    <property type="project" value="TreeGrafter"/>
</dbReference>
<evidence type="ECO:0000313" key="4">
    <source>
        <dbReference type="Proteomes" id="UP000054928"/>
    </source>
</evidence>
<name>A0A0N7L3M4_PLAHL</name>
<reference evidence="4" key="1">
    <citation type="submission" date="2014-09" db="EMBL/GenBank/DDBJ databases">
        <authorList>
            <person name="Sharma Rahul"/>
            <person name="Thines Marco"/>
        </authorList>
    </citation>
    <scope>NUCLEOTIDE SEQUENCE [LARGE SCALE GENOMIC DNA]</scope>
</reference>
<dbReference type="STRING" id="4781.A0A0N7L3M4"/>
<dbReference type="PROSITE" id="PS50172">
    <property type="entry name" value="BRCT"/>
    <property type="match status" value="1"/>
</dbReference>
<evidence type="ECO:0000259" key="2">
    <source>
        <dbReference type="PROSITE" id="PS50172"/>
    </source>
</evidence>
<dbReference type="EMBL" id="CCYD01000178">
    <property type="protein sequence ID" value="CEG36283.1"/>
    <property type="molecule type" value="Genomic_DNA"/>
</dbReference>
<dbReference type="Pfam" id="PF12738">
    <property type="entry name" value="PTCB-BRCT"/>
    <property type="match status" value="1"/>
</dbReference>
<dbReference type="OrthoDB" id="427711at2759"/>
<sequence length="190" mass="21464">MFAVNGPSGPTSRNERRVRSNQQREEEEKIKRRWIVEKRKHFFLEKRERVDVSQQGNKKMKTVAALSDIFKGCRIVFNGRTGNVTSYYLAKLVQEHGGSVGSTLTTSRVTHMIGSNLNGSKADKALMGNAKVKFVRPGTSIKRNKRLSEFEFLVYKDQARLLLPFSKADSIGPSCKNDLTNKRDGKSNVV</sequence>
<dbReference type="RefSeq" id="XP_024572652.1">
    <property type="nucleotide sequence ID" value="XM_024719090.1"/>
</dbReference>
<proteinExistence type="predicted"/>
<organism evidence="3 4">
    <name type="scientific">Plasmopara halstedii</name>
    <name type="common">Downy mildew of sunflower</name>
    <dbReference type="NCBI Taxonomy" id="4781"/>
    <lineage>
        <taxon>Eukaryota</taxon>
        <taxon>Sar</taxon>
        <taxon>Stramenopiles</taxon>
        <taxon>Oomycota</taxon>
        <taxon>Peronosporomycetes</taxon>
        <taxon>Peronosporales</taxon>
        <taxon>Peronosporaceae</taxon>
        <taxon>Plasmopara</taxon>
    </lineage>
</organism>
<keyword evidence="4" id="KW-1185">Reference proteome</keyword>
<dbReference type="Proteomes" id="UP000054928">
    <property type="component" value="Unassembled WGS sequence"/>
</dbReference>
<accession>A0A0N7L3M4</accession>
<feature type="compositionally biased region" description="Basic and acidic residues" evidence="1">
    <location>
        <begin position="13"/>
        <end position="29"/>
    </location>
</feature>
<dbReference type="InterPro" id="IPR001357">
    <property type="entry name" value="BRCT_dom"/>
</dbReference>
<dbReference type="GO" id="GO:0005634">
    <property type="term" value="C:nucleus"/>
    <property type="evidence" value="ECO:0007669"/>
    <property type="project" value="TreeGrafter"/>
</dbReference>